<dbReference type="GO" id="GO:0046872">
    <property type="term" value="F:metal ion binding"/>
    <property type="evidence" value="ECO:0007669"/>
    <property type="project" value="UniProtKB-KW"/>
</dbReference>
<dbReference type="HAMAP" id="MF_00454">
    <property type="entry name" value="FluC"/>
    <property type="match status" value="1"/>
</dbReference>
<evidence type="ECO:0000256" key="1">
    <source>
        <dbReference type="ARBA" id="ARBA00004651"/>
    </source>
</evidence>
<dbReference type="EMBL" id="SDJR01000001">
    <property type="protein sequence ID" value="RXR28085.1"/>
    <property type="molecule type" value="Genomic_DNA"/>
</dbReference>
<dbReference type="Pfam" id="PF02537">
    <property type="entry name" value="CRCB"/>
    <property type="match status" value="1"/>
</dbReference>
<keyword evidence="14" id="KW-1185">Reference proteome</keyword>
<keyword evidence="3 10" id="KW-0812">Transmembrane</keyword>
<evidence type="ECO:0000256" key="8">
    <source>
        <dbReference type="ARBA" id="ARBA00035585"/>
    </source>
</evidence>
<evidence type="ECO:0000313" key="12">
    <source>
        <dbReference type="EMBL" id="RXR35906.1"/>
    </source>
</evidence>
<feature type="binding site" evidence="10">
    <location>
        <position position="90"/>
    </location>
    <ligand>
        <name>Na(+)</name>
        <dbReference type="ChEBI" id="CHEBI:29101"/>
        <note>structural</note>
    </ligand>
</feature>
<dbReference type="AlphaFoldDB" id="A0A4V1N5J7"/>
<keyword evidence="10" id="KW-0813">Transport</keyword>
<feature type="transmembrane region" description="Helical" evidence="10">
    <location>
        <begin position="84"/>
        <end position="108"/>
    </location>
</feature>
<evidence type="ECO:0000256" key="3">
    <source>
        <dbReference type="ARBA" id="ARBA00022692"/>
    </source>
</evidence>
<gene>
    <name evidence="10" type="primary">fluC</name>
    <name evidence="10" type="synonym">crcB</name>
    <name evidence="11" type="ORF">EQW73_02030</name>
    <name evidence="12" type="ORF">EQW78_03725</name>
</gene>
<keyword evidence="2 10" id="KW-1003">Cell membrane</keyword>
<keyword evidence="4 10" id="KW-1133">Transmembrane helix</keyword>
<dbReference type="GO" id="GO:0140114">
    <property type="term" value="P:cellular detoxification of fluoride"/>
    <property type="evidence" value="ECO:0007669"/>
    <property type="project" value="UniProtKB-UniRule"/>
</dbReference>
<accession>A0A4V1N5J7</accession>
<evidence type="ECO:0000313" key="11">
    <source>
        <dbReference type="EMBL" id="RXR28085.1"/>
    </source>
</evidence>
<comment type="caution">
    <text evidence="12">The sequence shown here is derived from an EMBL/GenBank/DDBJ whole genome shotgun (WGS) entry which is preliminary data.</text>
</comment>
<name>A0A4V1N5J7_9CELL</name>
<dbReference type="Proteomes" id="UP000289805">
    <property type="component" value="Unassembled WGS sequence"/>
</dbReference>
<comment type="catalytic activity">
    <reaction evidence="8">
        <text>fluoride(in) = fluoride(out)</text>
        <dbReference type="Rhea" id="RHEA:76159"/>
        <dbReference type="ChEBI" id="CHEBI:17051"/>
    </reaction>
    <physiologicalReaction direction="left-to-right" evidence="8">
        <dbReference type="Rhea" id="RHEA:76160"/>
    </physiologicalReaction>
</comment>
<protein>
    <recommendedName>
        <fullName evidence="10">Fluoride-specific ion channel FluC</fullName>
    </recommendedName>
</protein>
<feature type="binding site" evidence="10">
    <location>
        <position position="93"/>
    </location>
    <ligand>
        <name>Na(+)</name>
        <dbReference type="ChEBI" id="CHEBI:29101"/>
        <note>structural</note>
    </ligand>
</feature>
<keyword evidence="5 10" id="KW-0472">Membrane</keyword>
<dbReference type="PANTHER" id="PTHR28259">
    <property type="entry name" value="FLUORIDE EXPORT PROTEIN 1-RELATED"/>
    <property type="match status" value="1"/>
</dbReference>
<keyword evidence="10" id="KW-0479">Metal-binding</keyword>
<evidence type="ECO:0000256" key="6">
    <source>
        <dbReference type="ARBA" id="ARBA00023303"/>
    </source>
</evidence>
<dbReference type="Proteomes" id="UP000290517">
    <property type="component" value="Unassembled WGS sequence"/>
</dbReference>
<evidence type="ECO:0000313" key="13">
    <source>
        <dbReference type="Proteomes" id="UP000289805"/>
    </source>
</evidence>
<feature type="transmembrane region" description="Helical" evidence="10">
    <location>
        <begin position="45"/>
        <end position="64"/>
    </location>
</feature>
<comment type="function">
    <text evidence="9 10">Fluoride-specific ion channel. Important for reducing fluoride concentration in the cell, thus reducing its toxicity.</text>
</comment>
<proteinExistence type="inferred from homology"/>
<keyword evidence="6 10" id="KW-0407">Ion channel</keyword>
<reference evidence="13 14" key="1">
    <citation type="submission" date="2019-01" db="EMBL/GenBank/DDBJ databases">
        <title>Oerskovia turbata Genome sequencing and assembly.</title>
        <authorList>
            <person name="Dou T."/>
        </authorList>
    </citation>
    <scope>NUCLEOTIDE SEQUENCE [LARGE SCALE GENOMIC DNA]</scope>
    <source>
        <strain evidence="12 13">JCM12123</strain>
        <strain evidence="11 14">JCM3160</strain>
    </source>
</reference>
<dbReference type="GO" id="GO:0062054">
    <property type="term" value="F:fluoride channel activity"/>
    <property type="evidence" value="ECO:0007669"/>
    <property type="project" value="UniProtKB-UniRule"/>
</dbReference>
<evidence type="ECO:0000256" key="2">
    <source>
        <dbReference type="ARBA" id="ARBA00022475"/>
    </source>
</evidence>
<sequence length="152" mass="15330">MPARDRPNHLRPAAIGLVVVGGALGAAGREAVVLAVPDVPDVGGLPVAILLVNVVGAFVLGLLYESLTRRPPGEARAGQLRLLLGTGVCGGFTTYSTLATGTALLVDASRTDVAMIYVAATLVVGTVATVLGIVVGSRLPASDRPVDGGVRR</sequence>
<comment type="activity regulation">
    <text evidence="10">Na(+) is not transported, but it plays an essential structural role and its presence is essential for fluoride channel function.</text>
</comment>
<dbReference type="EMBL" id="SDJQ01000006">
    <property type="protein sequence ID" value="RXR35906.1"/>
    <property type="molecule type" value="Genomic_DNA"/>
</dbReference>
<dbReference type="InterPro" id="IPR003691">
    <property type="entry name" value="FluC"/>
</dbReference>
<comment type="subcellular location">
    <subcellularLocation>
        <location evidence="1 10">Cell membrane</location>
        <topology evidence="1 10">Multi-pass membrane protein</topology>
    </subcellularLocation>
</comment>
<dbReference type="STRING" id="1713.GCA_000718325_01253"/>
<dbReference type="RefSeq" id="WP_036571240.1">
    <property type="nucleotide sequence ID" value="NZ_JOFV01000005.1"/>
</dbReference>
<organism evidence="12 13">
    <name type="scientific">Oerskovia turbata</name>
    <dbReference type="NCBI Taxonomy" id="1713"/>
    <lineage>
        <taxon>Bacteria</taxon>
        <taxon>Bacillati</taxon>
        <taxon>Actinomycetota</taxon>
        <taxon>Actinomycetes</taxon>
        <taxon>Micrococcales</taxon>
        <taxon>Cellulomonadaceae</taxon>
        <taxon>Oerskovia</taxon>
    </lineage>
</organism>
<evidence type="ECO:0000256" key="10">
    <source>
        <dbReference type="HAMAP-Rule" id="MF_00454"/>
    </source>
</evidence>
<dbReference type="OrthoDB" id="4408652at2"/>
<dbReference type="GO" id="GO:0005886">
    <property type="term" value="C:plasma membrane"/>
    <property type="evidence" value="ECO:0007669"/>
    <property type="project" value="UniProtKB-SubCell"/>
</dbReference>
<evidence type="ECO:0000256" key="7">
    <source>
        <dbReference type="ARBA" id="ARBA00035120"/>
    </source>
</evidence>
<dbReference type="PANTHER" id="PTHR28259:SF1">
    <property type="entry name" value="FLUORIDE EXPORT PROTEIN 1-RELATED"/>
    <property type="match status" value="1"/>
</dbReference>
<comment type="similarity">
    <text evidence="7 10">Belongs to the fluoride channel Fluc/FEX (TC 1.A.43) family.</text>
</comment>
<evidence type="ECO:0000313" key="14">
    <source>
        <dbReference type="Proteomes" id="UP000290517"/>
    </source>
</evidence>
<evidence type="ECO:0000256" key="5">
    <source>
        <dbReference type="ARBA" id="ARBA00023136"/>
    </source>
</evidence>
<keyword evidence="10" id="KW-0406">Ion transport</keyword>
<keyword evidence="10" id="KW-0915">Sodium</keyword>
<evidence type="ECO:0000256" key="4">
    <source>
        <dbReference type="ARBA" id="ARBA00022989"/>
    </source>
</evidence>
<feature type="transmembrane region" description="Helical" evidence="10">
    <location>
        <begin position="114"/>
        <end position="135"/>
    </location>
</feature>
<evidence type="ECO:0000256" key="9">
    <source>
        <dbReference type="ARBA" id="ARBA00049940"/>
    </source>
</evidence>